<dbReference type="EMBL" id="CP076686">
    <property type="protein sequence ID" value="QWV13951.1"/>
    <property type="molecule type" value="Genomic_DNA"/>
</dbReference>
<gene>
    <name evidence="1" type="ORF">KQ249_04870</name>
</gene>
<keyword evidence="2" id="KW-1185">Reference proteome</keyword>
<dbReference type="GeneID" id="78558753"/>
<name>A0ABX8IKU1_9GAMM</name>
<organism evidence="1 2">
    <name type="scientific">Marinobacter adhaerens</name>
    <dbReference type="NCBI Taxonomy" id="1033846"/>
    <lineage>
        <taxon>Bacteria</taxon>
        <taxon>Pseudomonadati</taxon>
        <taxon>Pseudomonadota</taxon>
        <taxon>Gammaproteobacteria</taxon>
        <taxon>Pseudomonadales</taxon>
        <taxon>Marinobacteraceae</taxon>
        <taxon>Marinobacter</taxon>
    </lineage>
</organism>
<accession>A0ABX8IKU1</accession>
<proteinExistence type="predicted"/>
<evidence type="ECO:0000313" key="2">
    <source>
        <dbReference type="Proteomes" id="UP000683442"/>
    </source>
</evidence>
<sequence length="101" mass="10505">MTTRASGIVIAQTAVEIGGDMATSYLPVGYSGRCAIVADSDSKVIAVLSSGIEAFRVAAYAITPDGGYGSVNIQPTELGETHESLLDWIEVGPKIRCAVED</sequence>
<dbReference type="RefSeq" id="WP_041644881.1">
    <property type="nucleotide sequence ID" value="NZ_CP076686.1"/>
</dbReference>
<evidence type="ECO:0000313" key="1">
    <source>
        <dbReference type="EMBL" id="QWV13951.1"/>
    </source>
</evidence>
<reference evidence="1 2" key="1">
    <citation type="submission" date="2021-06" db="EMBL/GenBank/DDBJ databases">
        <title>Microbial metabolic specificity influences pelagic lipid remineralization.</title>
        <authorList>
            <person name="Behrendt L."/>
            <person name="Hunter J.E."/>
            <person name="Alcolombri U."/>
            <person name="Smriga S."/>
            <person name="Mincer T."/>
            <person name="Lowenstein D.P."/>
            <person name="Peaudecerf F.J."/>
            <person name="Fernandez V.I."/>
            <person name="Fredricks H."/>
            <person name="Almblad H."/>
            <person name="Harrison J.J."/>
            <person name="Stocker R."/>
            <person name="Van Mooy B.A.S."/>
        </authorList>
    </citation>
    <scope>NUCLEOTIDE SEQUENCE [LARGE SCALE GENOMIC DNA]</scope>
    <source>
        <strain evidence="1 2">HP15-B</strain>
    </source>
</reference>
<protein>
    <submittedName>
        <fullName evidence="1">Uncharacterized protein</fullName>
    </submittedName>
</protein>
<dbReference type="Proteomes" id="UP000683442">
    <property type="component" value="Chromosome"/>
</dbReference>